<dbReference type="PANTHER" id="PTHR48039:SF5">
    <property type="entry name" value="RNA-BINDING PROTEIN 28"/>
    <property type="match status" value="1"/>
</dbReference>
<gene>
    <name evidence="8" type="ORF">PGAL8A_00479200</name>
</gene>
<evidence type="ECO:0000256" key="1">
    <source>
        <dbReference type="ARBA" id="ARBA00004123"/>
    </source>
</evidence>
<evidence type="ECO:0000256" key="4">
    <source>
        <dbReference type="ARBA" id="ARBA00023242"/>
    </source>
</evidence>
<dbReference type="Proteomes" id="UP000220797">
    <property type="component" value="Unassembled WGS sequence"/>
</dbReference>
<keyword evidence="3 5" id="KW-0694">RNA-binding</keyword>
<evidence type="ECO:0000256" key="6">
    <source>
        <dbReference type="SAM" id="MobiDB-lite"/>
    </source>
</evidence>
<organism evidence="8 9">
    <name type="scientific">Plasmodium gallinaceum</name>
    <dbReference type="NCBI Taxonomy" id="5849"/>
    <lineage>
        <taxon>Eukaryota</taxon>
        <taxon>Sar</taxon>
        <taxon>Alveolata</taxon>
        <taxon>Apicomplexa</taxon>
        <taxon>Aconoidasida</taxon>
        <taxon>Haemosporida</taxon>
        <taxon>Plasmodiidae</taxon>
        <taxon>Plasmodium</taxon>
        <taxon>Plasmodium (Haemamoeba)</taxon>
    </lineage>
</organism>
<dbReference type="Gene3D" id="3.30.70.330">
    <property type="match status" value="2"/>
</dbReference>
<proteinExistence type="predicted"/>
<dbReference type="PROSITE" id="PS50102">
    <property type="entry name" value="RRM"/>
    <property type="match status" value="1"/>
</dbReference>
<evidence type="ECO:0000256" key="5">
    <source>
        <dbReference type="PROSITE-ProRule" id="PRU00176"/>
    </source>
</evidence>
<sequence>MKKNKDKIFGSNTIVIKKKTIEKEKKIIKEKKKKNKIKKENKSKNTIENSTKDTRTNENNTKNLTEDYPKISKKNKKYSIKQNETKKKPTKVSKILKKLSSKNEPKKEKISSVVEFLNKNETIDSKINDKKNDKKITMNINSSNDKELKVSKKPLPQNKDGDKSLEKNKRTVFVGNIPLKNVTGPKLLKILNIKRSLVESIRFRSLPLEEKYANKKKLGVILKKFTDAKDNKNALITLKEEDHVPIILSRNGTVYDGYVLRVNRIGDNSFFNKKKSVCIRNLHKQLNEKDLYELMKDVDEIKGIRILRDNITSCSTGVAFILFKNRSSVKKAIEMFNGKMINNRPIVVQKVLDRNEIDNAKKKNKEIMKKEINKKFKKYRKKKKKYFRKKNRIDNNVETN</sequence>
<keyword evidence="2" id="KW-0677">Repeat</keyword>
<dbReference type="OrthoDB" id="439808at2759"/>
<feature type="domain" description="RRM" evidence="7">
    <location>
        <begin position="275"/>
        <end position="353"/>
    </location>
</feature>
<dbReference type="GeneID" id="39733325"/>
<dbReference type="AlphaFoldDB" id="A0A1J1H1M4"/>
<feature type="region of interest" description="Disordered" evidence="6">
    <location>
        <begin position="135"/>
        <end position="167"/>
    </location>
</feature>
<dbReference type="PANTHER" id="PTHR48039">
    <property type="entry name" value="RNA-BINDING MOTIF PROTEIN 14B"/>
    <property type="match status" value="1"/>
</dbReference>
<dbReference type="VEuPathDB" id="PlasmoDB:PGAL8A_00479200"/>
<dbReference type="OMA" id="KCTDEQM"/>
<accession>A0A1J1H1M4</accession>
<dbReference type="InterPro" id="IPR000504">
    <property type="entry name" value="RRM_dom"/>
</dbReference>
<comment type="caution">
    <text evidence="8">The sequence shown here is derived from an EMBL/GenBank/DDBJ whole genome shotgun (WGS) entry which is preliminary data.</text>
</comment>
<keyword evidence="9" id="KW-1185">Reference proteome</keyword>
<feature type="compositionally biased region" description="Basic residues" evidence="6">
    <location>
        <begin position="28"/>
        <end position="37"/>
    </location>
</feature>
<evidence type="ECO:0000313" key="9">
    <source>
        <dbReference type="Proteomes" id="UP000220797"/>
    </source>
</evidence>
<dbReference type="RefSeq" id="XP_028530016.1">
    <property type="nucleotide sequence ID" value="XM_028673578.1"/>
</dbReference>
<evidence type="ECO:0000256" key="3">
    <source>
        <dbReference type="ARBA" id="ARBA00022884"/>
    </source>
</evidence>
<dbReference type="SMART" id="SM00360">
    <property type="entry name" value="RRM"/>
    <property type="match status" value="1"/>
</dbReference>
<dbReference type="GO" id="GO:0005634">
    <property type="term" value="C:nucleus"/>
    <property type="evidence" value="ECO:0007669"/>
    <property type="project" value="UniProtKB-SubCell"/>
</dbReference>
<dbReference type="InterPro" id="IPR012677">
    <property type="entry name" value="Nucleotide-bd_a/b_plait_sf"/>
</dbReference>
<dbReference type="SUPFAM" id="SSF54928">
    <property type="entry name" value="RNA-binding domain, RBD"/>
    <property type="match status" value="1"/>
</dbReference>
<dbReference type="Pfam" id="PF00076">
    <property type="entry name" value="RRM_1"/>
    <property type="match status" value="1"/>
</dbReference>
<reference evidence="8" key="1">
    <citation type="submission" date="2015-04" db="EMBL/GenBank/DDBJ databases">
        <authorList>
            <consortium name="Pathogen Informatics"/>
        </authorList>
    </citation>
    <scope>NUCLEOTIDE SEQUENCE [LARGE SCALE GENOMIC DNA]</scope>
    <source>
        <strain evidence="8">8A</strain>
    </source>
</reference>
<dbReference type="EMBL" id="CVMV01000096">
    <property type="protein sequence ID" value="CRG97213.1"/>
    <property type="molecule type" value="Genomic_DNA"/>
</dbReference>
<dbReference type="InterPro" id="IPR051945">
    <property type="entry name" value="RRM_MRD1_RNA_proc_ribogen"/>
</dbReference>
<keyword evidence="4" id="KW-0539">Nucleus</keyword>
<feature type="compositionally biased region" description="Basic and acidic residues" evidence="6">
    <location>
        <begin position="38"/>
        <end position="56"/>
    </location>
</feature>
<dbReference type="InterPro" id="IPR035979">
    <property type="entry name" value="RBD_domain_sf"/>
</dbReference>
<dbReference type="GO" id="GO:0003729">
    <property type="term" value="F:mRNA binding"/>
    <property type="evidence" value="ECO:0007669"/>
    <property type="project" value="TreeGrafter"/>
</dbReference>
<name>A0A1J1H1M4_PLAGA</name>
<feature type="region of interest" description="Disordered" evidence="6">
    <location>
        <begin position="27"/>
        <end position="92"/>
    </location>
</feature>
<protein>
    <submittedName>
        <fullName evidence="8">Large subunit rRNA processing RRM protein, putative</fullName>
    </submittedName>
</protein>
<comment type="subcellular location">
    <subcellularLocation>
        <location evidence="1">Nucleus</location>
    </subcellularLocation>
</comment>
<dbReference type="CDD" id="cd00590">
    <property type="entry name" value="RRM_SF"/>
    <property type="match status" value="1"/>
</dbReference>
<evidence type="ECO:0000259" key="7">
    <source>
        <dbReference type="PROSITE" id="PS50102"/>
    </source>
</evidence>
<evidence type="ECO:0000313" key="8">
    <source>
        <dbReference type="EMBL" id="CRG97213.1"/>
    </source>
</evidence>
<evidence type="ECO:0000256" key="2">
    <source>
        <dbReference type="ARBA" id="ARBA00022737"/>
    </source>
</evidence>